<reference evidence="7" key="1">
    <citation type="submission" date="2021-01" db="EMBL/GenBank/DDBJ databases">
        <title>Whole genome shotgun sequence of Rhizocola hellebori NBRC 109834.</title>
        <authorList>
            <person name="Komaki H."/>
            <person name="Tamura T."/>
        </authorList>
    </citation>
    <scope>NUCLEOTIDE SEQUENCE</scope>
    <source>
        <strain evidence="7">NBRC 109834</strain>
    </source>
</reference>
<evidence type="ECO:0000313" key="8">
    <source>
        <dbReference type="Proteomes" id="UP000612899"/>
    </source>
</evidence>
<dbReference type="InterPro" id="IPR038987">
    <property type="entry name" value="MoeA-like"/>
</dbReference>
<keyword evidence="5" id="KW-0479">Metal-binding</keyword>
<proteinExistence type="inferred from homology"/>
<comment type="similarity">
    <text evidence="2 5">Belongs to the MoeA family.</text>
</comment>
<evidence type="ECO:0000256" key="5">
    <source>
        <dbReference type="RuleBase" id="RU365090"/>
    </source>
</evidence>
<evidence type="ECO:0000256" key="3">
    <source>
        <dbReference type="ARBA" id="ARBA00022505"/>
    </source>
</evidence>
<dbReference type="InterPro" id="IPR005110">
    <property type="entry name" value="MoeA_linker/N"/>
</dbReference>
<dbReference type="GO" id="GO:0061599">
    <property type="term" value="F:molybdopterin molybdotransferase activity"/>
    <property type="evidence" value="ECO:0007669"/>
    <property type="project" value="UniProtKB-UniRule"/>
</dbReference>
<comment type="catalytic activity">
    <reaction evidence="4">
        <text>adenylyl-molybdopterin + molybdate = Mo-molybdopterin + AMP + H(+)</text>
        <dbReference type="Rhea" id="RHEA:35047"/>
        <dbReference type="ChEBI" id="CHEBI:15378"/>
        <dbReference type="ChEBI" id="CHEBI:36264"/>
        <dbReference type="ChEBI" id="CHEBI:62727"/>
        <dbReference type="ChEBI" id="CHEBI:71302"/>
        <dbReference type="ChEBI" id="CHEBI:456215"/>
        <dbReference type="EC" id="2.10.1.1"/>
    </reaction>
</comment>
<dbReference type="GO" id="GO:0005829">
    <property type="term" value="C:cytosol"/>
    <property type="evidence" value="ECO:0007669"/>
    <property type="project" value="TreeGrafter"/>
</dbReference>
<dbReference type="AlphaFoldDB" id="A0A8J3VD05"/>
<dbReference type="Pfam" id="PF03453">
    <property type="entry name" value="MoeA_N"/>
    <property type="match status" value="1"/>
</dbReference>
<dbReference type="PANTHER" id="PTHR10192">
    <property type="entry name" value="MOLYBDOPTERIN BIOSYNTHESIS PROTEIN"/>
    <property type="match status" value="1"/>
</dbReference>
<evidence type="ECO:0000256" key="4">
    <source>
        <dbReference type="ARBA" id="ARBA00047317"/>
    </source>
</evidence>
<dbReference type="InterPro" id="IPR036135">
    <property type="entry name" value="MoeA_linker/N_sf"/>
</dbReference>
<comment type="function">
    <text evidence="1 5">Catalyzes the insertion of molybdate into adenylated molybdopterin with the concomitant release of AMP.</text>
</comment>
<evidence type="ECO:0000259" key="6">
    <source>
        <dbReference type="SMART" id="SM00852"/>
    </source>
</evidence>
<dbReference type="Gene3D" id="3.40.980.10">
    <property type="entry name" value="MoaB/Mog-like domain"/>
    <property type="match status" value="1"/>
</dbReference>
<dbReference type="EMBL" id="BONY01000005">
    <property type="protein sequence ID" value="GIH03084.1"/>
    <property type="molecule type" value="Genomic_DNA"/>
</dbReference>
<comment type="caution">
    <text evidence="7">The sequence shown here is derived from an EMBL/GenBank/DDBJ whole genome shotgun (WGS) entry which is preliminary data.</text>
</comment>
<dbReference type="PANTHER" id="PTHR10192:SF5">
    <property type="entry name" value="GEPHYRIN"/>
    <property type="match status" value="1"/>
</dbReference>
<keyword evidence="5" id="KW-0460">Magnesium</keyword>
<evidence type="ECO:0000256" key="1">
    <source>
        <dbReference type="ARBA" id="ARBA00002901"/>
    </source>
</evidence>
<accession>A0A8J3VD05</accession>
<dbReference type="InterPro" id="IPR036425">
    <property type="entry name" value="MoaB/Mog-like_dom_sf"/>
</dbReference>
<dbReference type="EC" id="2.10.1.1" evidence="5"/>
<dbReference type="Gene3D" id="2.170.190.11">
    <property type="entry name" value="Molybdopterin biosynthesis moea protein, domain 3"/>
    <property type="match status" value="1"/>
</dbReference>
<evidence type="ECO:0000256" key="2">
    <source>
        <dbReference type="ARBA" id="ARBA00010763"/>
    </source>
</evidence>
<feature type="domain" description="MoaB/Mog" evidence="6">
    <location>
        <begin position="182"/>
        <end position="318"/>
    </location>
</feature>
<dbReference type="GO" id="GO:0006777">
    <property type="term" value="P:Mo-molybdopterin cofactor biosynthetic process"/>
    <property type="evidence" value="ECO:0007669"/>
    <property type="project" value="UniProtKB-UniRule"/>
</dbReference>
<evidence type="ECO:0000313" key="7">
    <source>
        <dbReference type="EMBL" id="GIH03084.1"/>
    </source>
</evidence>
<keyword evidence="5" id="KW-0501">Molybdenum cofactor biosynthesis</keyword>
<protein>
    <recommendedName>
        <fullName evidence="5">Molybdopterin molybdenumtransferase</fullName>
        <ecNumber evidence="5">2.10.1.1</ecNumber>
    </recommendedName>
</protein>
<gene>
    <name evidence="7" type="ORF">Rhe02_11510</name>
</gene>
<dbReference type="Proteomes" id="UP000612899">
    <property type="component" value="Unassembled WGS sequence"/>
</dbReference>
<dbReference type="UniPathway" id="UPA00344"/>
<dbReference type="SMART" id="SM00852">
    <property type="entry name" value="MoCF_biosynth"/>
    <property type="match status" value="1"/>
</dbReference>
<dbReference type="Gene3D" id="2.40.340.10">
    <property type="entry name" value="MoeA, C-terminal, domain IV"/>
    <property type="match status" value="1"/>
</dbReference>
<name>A0A8J3VD05_9ACTN</name>
<comment type="cofactor">
    <cofactor evidence="5">
        <name>Mg(2+)</name>
        <dbReference type="ChEBI" id="CHEBI:18420"/>
    </cofactor>
</comment>
<comment type="pathway">
    <text evidence="5">Cofactor biosynthesis; molybdopterin biosynthesis.</text>
</comment>
<dbReference type="Gene3D" id="3.90.105.10">
    <property type="entry name" value="Molybdopterin biosynthesis moea protein, domain 2"/>
    <property type="match status" value="1"/>
</dbReference>
<dbReference type="GO" id="GO:0046872">
    <property type="term" value="F:metal ion binding"/>
    <property type="evidence" value="ECO:0007669"/>
    <property type="project" value="UniProtKB-UniRule"/>
</dbReference>
<keyword evidence="3 5" id="KW-0500">Molybdenum</keyword>
<keyword evidence="8" id="KW-1185">Reference proteome</keyword>
<dbReference type="Pfam" id="PF00994">
    <property type="entry name" value="MoCF_biosynth"/>
    <property type="match status" value="1"/>
</dbReference>
<dbReference type="InterPro" id="IPR001453">
    <property type="entry name" value="MoaB/Mog_dom"/>
</dbReference>
<keyword evidence="5" id="KW-0808">Transferase</keyword>
<organism evidence="7 8">
    <name type="scientific">Rhizocola hellebori</name>
    <dbReference type="NCBI Taxonomy" id="1392758"/>
    <lineage>
        <taxon>Bacteria</taxon>
        <taxon>Bacillati</taxon>
        <taxon>Actinomycetota</taxon>
        <taxon>Actinomycetes</taxon>
        <taxon>Micromonosporales</taxon>
        <taxon>Micromonosporaceae</taxon>
        <taxon>Rhizocola</taxon>
    </lineage>
</organism>
<sequence>MPPRADGRPGRLSAGMGWRPAYDLAATAGAPTEVQRIPVADAVGRVLAADLVALVALPGFDTSAMDGFAVAGAGPWRLVGRVLAGGAPHADVLGAGTAVEIATGAMVPAGTRAVLPVEVCRCEAGVVTGSEPGRSNIRLAGEDVLPGQVLAEAGAVAGAALAGLAAQAGLDELAVWRPPLVRIVVTGDELVFDGLPDVGKIRDALGPLVCAVVTRAGAVVADVIRVRDDAAALADALLGGQADVVVVTGSSSVGRADHLHPVLDRLGARMMVDGVACRPGHPQLLARNGDGRWVVGLPGNPYAGLVGCLTLLEPLLGGLAGRTRRNPLMLPLSGDPQPAAGWTRLVPVLIDGGHATVVAASRPASLVAAATADAVAVVEPEWHAGQPVWLLPLQ</sequence>
<dbReference type="InterPro" id="IPR036688">
    <property type="entry name" value="MoeA_C_domain_IV_sf"/>
</dbReference>
<dbReference type="SUPFAM" id="SSF63882">
    <property type="entry name" value="MoeA N-terminal region -like"/>
    <property type="match status" value="1"/>
</dbReference>
<dbReference type="SUPFAM" id="SSF53218">
    <property type="entry name" value="Molybdenum cofactor biosynthesis proteins"/>
    <property type="match status" value="1"/>
</dbReference>